<dbReference type="RefSeq" id="WP_139079847.1">
    <property type="nucleotide sequence ID" value="NZ_VDFV01000001.1"/>
</dbReference>
<dbReference type="AlphaFoldDB" id="A0A5C4NJT8"/>
<keyword evidence="2" id="KW-1185">Reference proteome</keyword>
<dbReference type="Proteomes" id="UP000305709">
    <property type="component" value="Unassembled WGS sequence"/>
</dbReference>
<proteinExistence type="predicted"/>
<dbReference type="InterPro" id="IPR021074">
    <property type="entry name" value="Formate_DH_dsu"/>
</dbReference>
<dbReference type="EMBL" id="VDFV01000001">
    <property type="protein sequence ID" value="TNC74853.1"/>
    <property type="molecule type" value="Genomic_DNA"/>
</dbReference>
<accession>A0A5C4NJT8</accession>
<sequence>MANQIATFFASQPGDTQAAEVAGHLKSFWEPRMLQALYAHVDAGGEGLSPLVLQAVGRLRQPA</sequence>
<dbReference type="Pfam" id="PF11390">
    <property type="entry name" value="FdsD"/>
    <property type="match status" value="1"/>
</dbReference>
<protein>
    <submittedName>
        <fullName evidence="1">Formate dehydrogenase</fullName>
    </submittedName>
</protein>
<reference evidence="1 2" key="1">
    <citation type="submission" date="2019-06" db="EMBL/GenBank/DDBJ databases">
        <authorList>
            <person name="Jiang L."/>
        </authorList>
    </citation>
    <scope>NUCLEOTIDE SEQUENCE [LARGE SCALE GENOMIC DNA]</scope>
    <source>
        <strain evidence="1 2">YIM 48858</strain>
    </source>
</reference>
<gene>
    <name evidence="1" type="ORF">FHG71_01605</name>
</gene>
<comment type="caution">
    <text evidence="1">The sequence shown here is derived from an EMBL/GenBank/DDBJ whole genome shotgun (WGS) entry which is preliminary data.</text>
</comment>
<dbReference type="OrthoDB" id="7409377at2"/>
<evidence type="ECO:0000313" key="2">
    <source>
        <dbReference type="Proteomes" id="UP000305709"/>
    </source>
</evidence>
<evidence type="ECO:0000313" key="1">
    <source>
        <dbReference type="EMBL" id="TNC74853.1"/>
    </source>
</evidence>
<organism evidence="1 2">
    <name type="scientific">Rubellimicrobium roseum</name>
    <dbReference type="NCBI Taxonomy" id="687525"/>
    <lineage>
        <taxon>Bacteria</taxon>
        <taxon>Pseudomonadati</taxon>
        <taxon>Pseudomonadota</taxon>
        <taxon>Alphaproteobacteria</taxon>
        <taxon>Rhodobacterales</taxon>
        <taxon>Roseobacteraceae</taxon>
        <taxon>Rubellimicrobium</taxon>
    </lineage>
</organism>
<name>A0A5C4NJT8_9RHOB</name>